<evidence type="ECO:0000313" key="2">
    <source>
        <dbReference type="Proteomes" id="UP001139700"/>
    </source>
</evidence>
<keyword evidence="2" id="KW-1185">Reference proteome</keyword>
<proteinExistence type="predicted"/>
<organism evidence="1 2">
    <name type="scientific">Dyadobacter fanqingshengii</name>
    <dbReference type="NCBI Taxonomy" id="2906443"/>
    <lineage>
        <taxon>Bacteria</taxon>
        <taxon>Pseudomonadati</taxon>
        <taxon>Bacteroidota</taxon>
        <taxon>Cytophagia</taxon>
        <taxon>Cytophagales</taxon>
        <taxon>Spirosomataceae</taxon>
        <taxon>Dyadobacter</taxon>
    </lineage>
</organism>
<sequence>MANLHDIYNVQESTLPAGCEFMFTSNGQQIIIKAVQYNYISQFESRSVYNVGFGDYDLELHQIIDQAKSNNGDAYKVFRTVLSTVPQFFEIFPDAVIIVQCSDSGSDFAEICKKTCIRKCAAECKRSNQRISIYPNFVKKYFAELSIAYWFLGGFVRSHQIMIEQYIPGRMYDAILLFQK</sequence>
<accession>A0A9X1T8A6</accession>
<dbReference type="AlphaFoldDB" id="A0A9X1T8A6"/>
<dbReference type="InterPro" id="IPR053865">
    <property type="entry name" value="DUF6934"/>
</dbReference>
<comment type="caution">
    <text evidence="1">The sequence shown here is derived from an EMBL/GenBank/DDBJ whole genome shotgun (WGS) entry which is preliminary data.</text>
</comment>
<evidence type="ECO:0000313" key="1">
    <source>
        <dbReference type="EMBL" id="MCF0039243.1"/>
    </source>
</evidence>
<name>A0A9X1T8A6_9BACT</name>
<dbReference type="EMBL" id="JAJTTA010000002">
    <property type="protein sequence ID" value="MCF0039243.1"/>
    <property type="molecule type" value="Genomic_DNA"/>
</dbReference>
<dbReference type="RefSeq" id="WP_234611715.1">
    <property type="nucleotide sequence ID" value="NZ_CP098806.1"/>
</dbReference>
<dbReference type="Pfam" id="PF22028">
    <property type="entry name" value="DUF6934"/>
    <property type="match status" value="1"/>
</dbReference>
<dbReference type="Proteomes" id="UP001139700">
    <property type="component" value="Unassembled WGS sequence"/>
</dbReference>
<reference evidence="1" key="1">
    <citation type="submission" date="2021-12" db="EMBL/GenBank/DDBJ databases">
        <title>Novel species in genus Dyadobacter.</title>
        <authorList>
            <person name="Ma C."/>
        </authorList>
    </citation>
    <scope>NUCLEOTIDE SEQUENCE</scope>
    <source>
        <strain evidence="1">CY399</strain>
    </source>
</reference>
<gene>
    <name evidence="1" type="ORF">LXM24_04030</name>
</gene>
<protein>
    <submittedName>
        <fullName evidence="1">Uncharacterized protein</fullName>
    </submittedName>
</protein>